<evidence type="ECO:0000313" key="3">
    <source>
        <dbReference type="EMBL" id="ODM05296.1"/>
    </source>
</evidence>
<gene>
    <name evidence="3" type="ORF">BEI61_01181</name>
</gene>
<dbReference type="AlphaFoldDB" id="A0A1E3AAU2"/>
<sequence length="273" mass="32306">MELKDFCKGIGLMEEAADKMLSLPISEEEYTRNRELYRQDYFAFCDRIKEKEDFRIWMLAYLCRFACDTYDVYMERNIEEKIFWDTFRDITYWCENCLRDYGEYGINEYGWFWRHLKLTLFRLGRLEFELLEADHDITGILEGKAYKIPKGTPIINVHIPQGDPLVKEDCEKSFQQACAWFGTERPYLCHSWLLYPKLRELLKPESNIIRFQELFTLLDTDMEGTEAEQRIFGEVLSDPAGYSEKTGLQKAAKKFLMEGKKLGNGLGIYLPGR</sequence>
<evidence type="ECO:0000259" key="1">
    <source>
        <dbReference type="Pfam" id="PF18082"/>
    </source>
</evidence>
<dbReference type="Gene3D" id="3.40.630.120">
    <property type="match status" value="1"/>
</dbReference>
<reference evidence="3 4" key="1">
    <citation type="submission" date="2016-07" db="EMBL/GenBank/DDBJ databases">
        <title>Characterization of isolates of Eisenbergiella tayi derived from blood cultures, using whole genome sequencing.</title>
        <authorList>
            <person name="Burdz T."/>
            <person name="Wiebe D."/>
            <person name="Huynh C."/>
            <person name="Bernard K."/>
        </authorList>
    </citation>
    <scope>NUCLEOTIDE SEQUENCE [LARGE SCALE GENOMIC DNA]</scope>
    <source>
        <strain evidence="3 4">NML 110608</strain>
    </source>
</reference>
<proteinExistence type="predicted"/>
<comment type="caution">
    <text evidence="3">The sequence shown here is derived from an EMBL/GenBank/DDBJ whole genome shotgun (WGS) entry which is preliminary data.</text>
</comment>
<dbReference type="EMBL" id="MCGH01000002">
    <property type="protein sequence ID" value="ODM05296.1"/>
    <property type="molecule type" value="Genomic_DNA"/>
</dbReference>
<dbReference type="Pfam" id="PF18164">
    <property type="entry name" value="GNAT_C"/>
    <property type="match status" value="1"/>
</dbReference>
<dbReference type="Proteomes" id="UP000094067">
    <property type="component" value="Unassembled WGS sequence"/>
</dbReference>
<dbReference type="InterPro" id="IPR041644">
    <property type="entry name" value="GNAT_C"/>
</dbReference>
<protein>
    <submittedName>
        <fullName evidence="3">Uncharacterized protein</fullName>
    </submittedName>
</protein>
<name>A0A1E3AAU2_9FIRM</name>
<organism evidence="3 4">
    <name type="scientific">Eisenbergiella tayi</name>
    <dbReference type="NCBI Taxonomy" id="1432052"/>
    <lineage>
        <taxon>Bacteria</taxon>
        <taxon>Bacillati</taxon>
        <taxon>Bacillota</taxon>
        <taxon>Clostridia</taxon>
        <taxon>Lachnospirales</taxon>
        <taxon>Lachnospiraceae</taxon>
        <taxon>Eisenbergiella</taxon>
    </lineage>
</organism>
<evidence type="ECO:0000313" key="4">
    <source>
        <dbReference type="Proteomes" id="UP000094067"/>
    </source>
</evidence>
<evidence type="ECO:0000259" key="2">
    <source>
        <dbReference type="Pfam" id="PF18164"/>
    </source>
</evidence>
<dbReference type="RefSeq" id="WP_069151618.1">
    <property type="nucleotide sequence ID" value="NZ_MCGH01000002.1"/>
</dbReference>
<feature type="domain" description="GNAT-like C-terminal" evidence="2">
    <location>
        <begin position="120"/>
        <end position="268"/>
    </location>
</feature>
<dbReference type="InterPro" id="IPR041273">
    <property type="entry name" value="NAT_N"/>
</dbReference>
<feature type="domain" description="N-acyltransferase N-terminal" evidence="1">
    <location>
        <begin position="1"/>
        <end position="117"/>
    </location>
</feature>
<dbReference type="Pfam" id="PF18082">
    <property type="entry name" value="NAT_N"/>
    <property type="match status" value="1"/>
</dbReference>
<accession>A0A1E3AAU2</accession>